<evidence type="ECO:0000256" key="4">
    <source>
        <dbReference type="ARBA" id="ARBA00022475"/>
    </source>
</evidence>
<feature type="transmembrane region" description="Helical" evidence="8">
    <location>
        <begin position="309"/>
        <end position="329"/>
    </location>
</feature>
<feature type="transmembrane region" description="Helical" evidence="8">
    <location>
        <begin position="150"/>
        <end position="169"/>
    </location>
</feature>
<dbReference type="Proteomes" id="UP000256899">
    <property type="component" value="Unassembled WGS sequence"/>
</dbReference>
<evidence type="ECO:0000256" key="8">
    <source>
        <dbReference type="SAM" id="Phobius"/>
    </source>
</evidence>
<evidence type="ECO:0000256" key="1">
    <source>
        <dbReference type="ARBA" id="ARBA00004651"/>
    </source>
</evidence>
<feature type="transmembrane region" description="Helical" evidence="8">
    <location>
        <begin position="111"/>
        <end position="130"/>
    </location>
</feature>
<dbReference type="PANTHER" id="PTHR30472">
    <property type="entry name" value="FERRIC ENTEROBACTIN TRANSPORT SYSTEM PERMEASE PROTEIN"/>
    <property type="match status" value="1"/>
</dbReference>
<comment type="caution">
    <text evidence="9">The sequence shown here is derived from an EMBL/GenBank/DDBJ whole genome shotgun (WGS) entry which is preliminary data.</text>
</comment>
<keyword evidence="5 8" id="KW-0812">Transmembrane</keyword>
<comment type="similarity">
    <text evidence="2">Belongs to the binding-protein-dependent transport system permease family. FecCD subfamily.</text>
</comment>
<dbReference type="RefSeq" id="WP_116015349.1">
    <property type="nucleotide sequence ID" value="NZ_QUOT01000001.1"/>
</dbReference>
<dbReference type="SUPFAM" id="SSF81345">
    <property type="entry name" value="ABC transporter involved in vitamin B12 uptake, BtuC"/>
    <property type="match status" value="1"/>
</dbReference>
<sequence length="366" mass="38895">MISRTKSSTLWFFGLLGLSLFSLVSALSFGAAEISLEQAFYAVIGDLQATEPFMPTEPAEQGIATSAALAEQIIWQLRMPRTLLAFIAGGGLALAGLMLQTVTRNPLADPYLFGISSGATVGVVLFMTFAGTALGQSESWLSPLVNQLSLSFAAFVGALIAIAILLAVAGSAIGRQVESMLLAGVALSFLFSAITSVTLYFSDPQAISAVIFWTMGSFARAQWLQLILPLALLLTTLVAVLLFRRQLSALLLGDESAITLGVNVAKFRLVMLLLSSLLTASLVAVCGGIGFVGLMIPHIVRLFVSQAQVIHPIAVCLLGGVFMVWVDVIARTLLSHQELPLGIITGLLGSGFFLSLMVVRYRRQSR</sequence>
<dbReference type="GO" id="GO:0033214">
    <property type="term" value="P:siderophore-iron import into cell"/>
    <property type="evidence" value="ECO:0007669"/>
    <property type="project" value="TreeGrafter"/>
</dbReference>
<dbReference type="FunFam" id="1.10.3470.10:FF:000001">
    <property type="entry name" value="Vitamin B12 ABC transporter permease BtuC"/>
    <property type="match status" value="1"/>
</dbReference>
<evidence type="ECO:0000256" key="7">
    <source>
        <dbReference type="ARBA" id="ARBA00023136"/>
    </source>
</evidence>
<protein>
    <submittedName>
        <fullName evidence="9">Iron ABC transporter permease</fullName>
    </submittedName>
</protein>
<proteinExistence type="inferred from homology"/>
<dbReference type="EMBL" id="QUOT01000001">
    <property type="protein sequence ID" value="REL30876.1"/>
    <property type="molecule type" value="Genomic_DNA"/>
</dbReference>
<evidence type="ECO:0000313" key="9">
    <source>
        <dbReference type="EMBL" id="REL30876.1"/>
    </source>
</evidence>
<reference evidence="10" key="1">
    <citation type="submission" date="2018-08" db="EMBL/GenBank/DDBJ databases">
        <title>Thalassotalea euphylliae genome.</title>
        <authorList>
            <person name="Summers S."/>
            <person name="Rice S.A."/>
            <person name="Freckelton M.L."/>
            <person name="Nedved B.T."/>
            <person name="Hadfield M.G."/>
        </authorList>
    </citation>
    <scope>NUCLEOTIDE SEQUENCE [LARGE SCALE GENOMIC DNA]</scope>
    <source>
        <strain evidence="10">H3</strain>
    </source>
</reference>
<keyword evidence="4" id="KW-1003">Cell membrane</keyword>
<keyword evidence="3" id="KW-0813">Transport</keyword>
<evidence type="ECO:0000256" key="6">
    <source>
        <dbReference type="ARBA" id="ARBA00022989"/>
    </source>
</evidence>
<evidence type="ECO:0000256" key="5">
    <source>
        <dbReference type="ARBA" id="ARBA00022692"/>
    </source>
</evidence>
<gene>
    <name evidence="9" type="ORF">DXX94_09180</name>
</gene>
<keyword evidence="6 8" id="KW-1133">Transmembrane helix</keyword>
<feature type="transmembrane region" description="Helical" evidence="8">
    <location>
        <begin position="222"/>
        <end position="243"/>
    </location>
</feature>
<keyword evidence="7 8" id="KW-0472">Membrane</keyword>
<dbReference type="CDD" id="cd06550">
    <property type="entry name" value="TM_ABC_iron-siderophores_like"/>
    <property type="match status" value="1"/>
</dbReference>
<name>A0A3E0U1P5_9GAMM</name>
<evidence type="ECO:0000256" key="3">
    <source>
        <dbReference type="ARBA" id="ARBA00022448"/>
    </source>
</evidence>
<dbReference type="AlphaFoldDB" id="A0A3E0U1P5"/>
<dbReference type="PANTHER" id="PTHR30472:SF67">
    <property type="entry name" value="PERMEASE OF ABC TRANSPORTER-RELATED"/>
    <property type="match status" value="1"/>
</dbReference>
<feature type="transmembrane region" description="Helical" evidence="8">
    <location>
        <begin position="341"/>
        <end position="361"/>
    </location>
</feature>
<evidence type="ECO:0000313" key="10">
    <source>
        <dbReference type="Proteomes" id="UP000256899"/>
    </source>
</evidence>
<dbReference type="GO" id="GO:0022857">
    <property type="term" value="F:transmembrane transporter activity"/>
    <property type="evidence" value="ECO:0007669"/>
    <property type="project" value="InterPro"/>
</dbReference>
<evidence type="ECO:0000256" key="2">
    <source>
        <dbReference type="ARBA" id="ARBA00007935"/>
    </source>
</evidence>
<comment type="subcellular location">
    <subcellularLocation>
        <location evidence="1">Cell membrane</location>
        <topology evidence="1">Multi-pass membrane protein</topology>
    </subcellularLocation>
</comment>
<feature type="transmembrane region" description="Helical" evidence="8">
    <location>
        <begin position="82"/>
        <end position="99"/>
    </location>
</feature>
<dbReference type="GO" id="GO:0005886">
    <property type="term" value="C:plasma membrane"/>
    <property type="evidence" value="ECO:0007669"/>
    <property type="project" value="UniProtKB-SubCell"/>
</dbReference>
<dbReference type="InterPro" id="IPR000522">
    <property type="entry name" value="ABC_transptr_permease_BtuC"/>
</dbReference>
<organism evidence="9 10">
    <name type="scientific">Thalassotalea euphylliae</name>
    <dbReference type="NCBI Taxonomy" id="1655234"/>
    <lineage>
        <taxon>Bacteria</taxon>
        <taxon>Pseudomonadati</taxon>
        <taxon>Pseudomonadota</taxon>
        <taxon>Gammaproteobacteria</taxon>
        <taxon>Alteromonadales</taxon>
        <taxon>Colwelliaceae</taxon>
        <taxon>Thalassotalea</taxon>
    </lineage>
</organism>
<feature type="transmembrane region" description="Helical" evidence="8">
    <location>
        <begin position="269"/>
        <end position="297"/>
    </location>
</feature>
<keyword evidence="10" id="KW-1185">Reference proteome</keyword>
<dbReference type="InterPro" id="IPR037294">
    <property type="entry name" value="ABC_BtuC-like"/>
</dbReference>
<feature type="transmembrane region" description="Helical" evidence="8">
    <location>
        <begin position="181"/>
        <end position="202"/>
    </location>
</feature>
<accession>A0A3E0U1P5</accession>
<dbReference type="Gene3D" id="1.10.3470.10">
    <property type="entry name" value="ABC transporter involved in vitamin B12 uptake, BtuC"/>
    <property type="match status" value="1"/>
</dbReference>
<dbReference type="Pfam" id="PF01032">
    <property type="entry name" value="FecCD"/>
    <property type="match status" value="1"/>
</dbReference>